<organism evidence="1 2">
    <name type="scientific">Artemisia annua</name>
    <name type="common">Sweet wormwood</name>
    <dbReference type="NCBI Taxonomy" id="35608"/>
    <lineage>
        <taxon>Eukaryota</taxon>
        <taxon>Viridiplantae</taxon>
        <taxon>Streptophyta</taxon>
        <taxon>Embryophyta</taxon>
        <taxon>Tracheophyta</taxon>
        <taxon>Spermatophyta</taxon>
        <taxon>Magnoliopsida</taxon>
        <taxon>eudicotyledons</taxon>
        <taxon>Gunneridae</taxon>
        <taxon>Pentapetalae</taxon>
        <taxon>asterids</taxon>
        <taxon>campanulids</taxon>
        <taxon>Asterales</taxon>
        <taxon>Asteraceae</taxon>
        <taxon>Asteroideae</taxon>
        <taxon>Anthemideae</taxon>
        <taxon>Artemisiinae</taxon>
        <taxon>Artemisia</taxon>
    </lineage>
</organism>
<evidence type="ECO:0000313" key="2">
    <source>
        <dbReference type="Proteomes" id="UP000245207"/>
    </source>
</evidence>
<evidence type="ECO:0000313" key="1">
    <source>
        <dbReference type="EMBL" id="PWA73937.1"/>
    </source>
</evidence>
<keyword evidence="2" id="KW-1185">Reference proteome</keyword>
<protein>
    <submittedName>
        <fullName evidence="1">Uncharacterized protein</fullName>
    </submittedName>
</protein>
<dbReference type="EMBL" id="PKPP01002650">
    <property type="protein sequence ID" value="PWA73937.1"/>
    <property type="molecule type" value="Genomic_DNA"/>
</dbReference>
<reference evidence="1 2" key="1">
    <citation type="journal article" date="2018" name="Mol. Plant">
        <title>The genome of Artemisia annua provides insight into the evolution of Asteraceae family and artemisinin biosynthesis.</title>
        <authorList>
            <person name="Shen Q."/>
            <person name="Zhang L."/>
            <person name="Liao Z."/>
            <person name="Wang S."/>
            <person name="Yan T."/>
            <person name="Shi P."/>
            <person name="Liu M."/>
            <person name="Fu X."/>
            <person name="Pan Q."/>
            <person name="Wang Y."/>
            <person name="Lv Z."/>
            <person name="Lu X."/>
            <person name="Zhang F."/>
            <person name="Jiang W."/>
            <person name="Ma Y."/>
            <person name="Chen M."/>
            <person name="Hao X."/>
            <person name="Li L."/>
            <person name="Tang Y."/>
            <person name="Lv G."/>
            <person name="Zhou Y."/>
            <person name="Sun X."/>
            <person name="Brodelius P.E."/>
            <person name="Rose J.K.C."/>
            <person name="Tang K."/>
        </authorList>
    </citation>
    <scope>NUCLEOTIDE SEQUENCE [LARGE SCALE GENOMIC DNA]</scope>
    <source>
        <strain evidence="2">cv. Huhao1</strain>
        <tissue evidence="1">Leaf</tissue>
    </source>
</reference>
<dbReference type="AlphaFoldDB" id="A0A2U1NKA1"/>
<dbReference type="Proteomes" id="UP000245207">
    <property type="component" value="Unassembled WGS sequence"/>
</dbReference>
<sequence length="127" mass="13852">MKDHDQAKCNAIRAQIAAKKATDKAAIKESKQKARLAAKKAKLSETNACVSTKGSRKKIKSSVERSINPSGKRRKNCIFCKCSMKDHDQAKCNAIRAQIAAKKATNKAAIKESKQKARLAAKKAKLS</sequence>
<name>A0A2U1NKA1_ARTAN</name>
<proteinExistence type="predicted"/>
<gene>
    <name evidence="1" type="ORF">CTI12_AA255570</name>
</gene>
<comment type="caution">
    <text evidence="1">The sequence shown here is derived from an EMBL/GenBank/DDBJ whole genome shotgun (WGS) entry which is preliminary data.</text>
</comment>
<accession>A0A2U1NKA1</accession>